<sequence length="99" mass="11216">MDTSKMRDISREQFEAYRDKRNAELEAEGHKPGSRWHISNAHYPTWEASRAAVVVELPSKISVHNTSDNGLVRPEAEHYDEAIDDCREAIEAQGLKVAP</sequence>
<reference evidence="1 2" key="1">
    <citation type="submission" date="2019-10" db="EMBL/GenBank/DDBJ databases">
        <title>XDR Pseudomonas monteilii producing IMP-16 from LCR.</title>
        <authorList>
            <person name="Ballaben A."/>
            <person name="Doi Y."/>
        </authorList>
    </citation>
    <scope>NUCLEOTIDE SEQUENCE [LARGE SCALE GENOMIC DNA]</scope>
    <source>
        <strain evidence="1 2">597/14</strain>
    </source>
</reference>
<protein>
    <submittedName>
        <fullName evidence="1">Uncharacterized protein</fullName>
    </submittedName>
</protein>
<dbReference type="RefSeq" id="WP_049276188.1">
    <property type="nucleotide sequence ID" value="NZ_JBFUNT010000002.1"/>
</dbReference>
<name>A0A7X3JR38_9PSED</name>
<gene>
    <name evidence="1" type="ORF">F9Z43_08875</name>
</gene>
<dbReference type="InterPro" id="IPR058601">
    <property type="entry name" value="Phage_phiTE_015-like"/>
</dbReference>
<dbReference type="AlphaFoldDB" id="A0A7X3JR38"/>
<proteinExistence type="predicted"/>
<evidence type="ECO:0000313" key="1">
    <source>
        <dbReference type="EMBL" id="MVF49429.1"/>
    </source>
</evidence>
<comment type="caution">
    <text evidence="1">The sequence shown here is derived from an EMBL/GenBank/DDBJ whole genome shotgun (WGS) entry which is preliminary data.</text>
</comment>
<evidence type="ECO:0000313" key="2">
    <source>
        <dbReference type="Proteomes" id="UP000440965"/>
    </source>
</evidence>
<dbReference type="Proteomes" id="UP000440965">
    <property type="component" value="Unassembled WGS sequence"/>
</dbReference>
<dbReference type="EMBL" id="WEIK01000006">
    <property type="protein sequence ID" value="MVF49429.1"/>
    <property type="molecule type" value="Genomic_DNA"/>
</dbReference>
<dbReference type="Pfam" id="PF26207">
    <property type="entry name" value="Phage_phiTE_015"/>
    <property type="match status" value="1"/>
</dbReference>
<accession>A0A7X3JR38</accession>
<organism evidence="1 2">
    <name type="scientific">Pseudomonas monteilii</name>
    <dbReference type="NCBI Taxonomy" id="76759"/>
    <lineage>
        <taxon>Bacteria</taxon>
        <taxon>Pseudomonadati</taxon>
        <taxon>Pseudomonadota</taxon>
        <taxon>Gammaproteobacteria</taxon>
        <taxon>Pseudomonadales</taxon>
        <taxon>Pseudomonadaceae</taxon>
        <taxon>Pseudomonas</taxon>
    </lineage>
</organism>